<keyword evidence="3" id="KW-0614">Plasmid</keyword>
<feature type="domain" description="GST C-terminal" evidence="2">
    <location>
        <begin position="92"/>
        <end position="209"/>
    </location>
</feature>
<dbReference type="InterPro" id="IPR036249">
    <property type="entry name" value="Thioredoxin-like_sf"/>
</dbReference>
<organism evidence="3 4">
    <name type="scientific">Cronobacter sakazakii</name>
    <name type="common">Enterobacter sakazakii</name>
    <dbReference type="NCBI Taxonomy" id="28141"/>
    <lineage>
        <taxon>Bacteria</taxon>
        <taxon>Pseudomonadati</taxon>
        <taxon>Pseudomonadota</taxon>
        <taxon>Gammaproteobacteria</taxon>
        <taxon>Enterobacterales</taxon>
        <taxon>Enterobacteriaceae</taxon>
        <taxon>Cronobacter</taxon>
    </lineage>
</organism>
<dbReference type="Gene3D" id="3.40.30.10">
    <property type="entry name" value="Glutaredoxin"/>
    <property type="match status" value="1"/>
</dbReference>
<accession>A0A853HH13</accession>
<dbReference type="Pfam" id="PF13417">
    <property type="entry name" value="GST_N_3"/>
    <property type="match status" value="1"/>
</dbReference>
<dbReference type="SUPFAM" id="SSF47616">
    <property type="entry name" value="GST C-terminal domain-like"/>
    <property type="match status" value="1"/>
</dbReference>
<dbReference type="InterPro" id="IPR036282">
    <property type="entry name" value="Glutathione-S-Trfase_C_sf"/>
</dbReference>
<feature type="domain" description="GST N-terminal" evidence="1">
    <location>
        <begin position="9"/>
        <end position="87"/>
    </location>
</feature>
<name>A0A853HH13_CROSK</name>
<evidence type="ECO:0000313" key="3">
    <source>
        <dbReference type="EMBL" id="NYV44858.1"/>
    </source>
</evidence>
<proteinExistence type="predicted"/>
<dbReference type="PROSITE" id="PS50404">
    <property type="entry name" value="GST_NTER"/>
    <property type="match status" value="1"/>
</dbReference>
<gene>
    <name evidence="3" type="ORF">HRR37_21500</name>
</gene>
<dbReference type="SFLD" id="SFLDG01150">
    <property type="entry name" value="Main.1:_Beta-like"/>
    <property type="match status" value="1"/>
</dbReference>
<dbReference type="InterPro" id="IPR010987">
    <property type="entry name" value="Glutathione-S-Trfase_C-like"/>
</dbReference>
<protein>
    <submittedName>
        <fullName evidence="3">Glutathione S-transferase family protein</fullName>
    </submittedName>
</protein>
<dbReference type="PROSITE" id="PS50405">
    <property type="entry name" value="GST_CTER"/>
    <property type="match status" value="1"/>
</dbReference>
<dbReference type="GO" id="GO:0016740">
    <property type="term" value="F:transferase activity"/>
    <property type="evidence" value="ECO:0007669"/>
    <property type="project" value="UniProtKB-KW"/>
</dbReference>
<sequence>MISLSPPTICNSAVYTYPKSRSLRVLWTLEELGMPYESIKADILCDAPEVPSPHPRGKVPFLTDGDVSICETLAICTWLCEKQPATALFPADPVRRAAINSWISFALTDLESPVWNLLKQMIFVPEAQRSAALTHYFKTEAAKAVAMVDLADNAPWIAGDDFTLADIFMSHTLFWAKLGGITLSETLENYVNRAFSRPTFTLAQQRNNQ</sequence>
<geneLocation type="plasmid" evidence="3">
    <name>pMCR10_145005</name>
</geneLocation>
<dbReference type="SUPFAM" id="SSF52833">
    <property type="entry name" value="Thioredoxin-like"/>
    <property type="match status" value="1"/>
</dbReference>
<keyword evidence="3" id="KW-0808">Transferase</keyword>
<dbReference type="RefSeq" id="WP_180208706.1">
    <property type="nucleotide sequence ID" value="NZ_JABTXY010000030.1"/>
</dbReference>
<dbReference type="EMBL" id="JABTXY010000030">
    <property type="protein sequence ID" value="NYV44858.1"/>
    <property type="molecule type" value="Genomic_DNA"/>
</dbReference>
<evidence type="ECO:0000259" key="1">
    <source>
        <dbReference type="PROSITE" id="PS50404"/>
    </source>
</evidence>
<dbReference type="Proteomes" id="UP000548673">
    <property type="component" value="Unassembled WGS sequence"/>
</dbReference>
<dbReference type="PANTHER" id="PTHR44051:SF8">
    <property type="entry name" value="GLUTATHIONE S-TRANSFERASE GSTA"/>
    <property type="match status" value="1"/>
</dbReference>
<reference evidence="3 4" key="1">
    <citation type="submission" date="2020-05" db="EMBL/GenBank/DDBJ databases">
        <title>The draft genome of Cronobacter sakazakii strain 145005.</title>
        <authorList>
            <person name="Yang J."/>
            <person name="Liu L."/>
            <person name="Feng Y."/>
            <person name="Zong Z."/>
        </authorList>
    </citation>
    <scope>NUCLEOTIDE SEQUENCE [LARGE SCALE GENOMIC DNA]</scope>
    <source>
        <strain evidence="3 4">145005</strain>
        <plasmid evidence="3">pMCR10_145005</plasmid>
    </source>
</reference>
<dbReference type="CDD" id="cd03046">
    <property type="entry name" value="GST_N_GTT1_like"/>
    <property type="match status" value="1"/>
</dbReference>
<dbReference type="PANTHER" id="PTHR44051">
    <property type="entry name" value="GLUTATHIONE S-TRANSFERASE-RELATED"/>
    <property type="match status" value="1"/>
</dbReference>
<evidence type="ECO:0000313" key="4">
    <source>
        <dbReference type="Proteomes" id="UP000548673"/>
    </source>
</evidence>
<dbReference type="Gene3D" id="1.20.1050.10">
    <property type="match status" value="1"/>
</dbReference>
<evidence type="ECO:0000259" key="2">
    <source>
        <dbReference type="PROSITE" id="PS50405"/>
    </source>
</evidence>
<comment type="caution">
    <text evidence="3">The sequence shown here is derived from an EMBL/GenBank/DDBJ whole genome shotgun (WGS) entry which is preliminary data.</text>
</comment>
<dbReference type="AlphaFoldDB" id="A0A853HH13"/>
<dbReference type="InterPro" id="IPR040079">
    <property type="entry name" value="Glutathione_S-Trfase"/>
</dbReference>
<dbReference type="SFLD" id="SFLDG00358">
    <property type="entry name" value="Main_(cytGST)"/>
    <property type="match status" value="1"/>
</dbReference>
<dbReference type="SFLD" id="SFLDS00019">
    <property type="entry name" value="Glutathione_Transferase_(cytos"/>
    <property type="match status" value="1"/>
</dbReference>
<dbReference type="InterPro" id="IPR004045">
    <property type="entry name" value="Glutathione_S-Trfase_N"/>
</dbReference>